<name>A0A1J6W668_9BACI</name>
<dbReference type="OrthoDB" id="66776at2"/>
<dbReference type="PROSITE" id="PS51186">
    <property type="entry name" value="GNAT"/>
    <property type="match status" value="1"/>
</dbReference>
<comment type="caution">
    <text evidence="2">The sequence shown here is derived from an EMBL/GenBank/DDBJ whole genome shotgun (WGS) entry which is preliminary data.</text>
</comment>
<proteinExistence type="predicted"/>
<dbReference type="GO" id="GO:0016747">
    <property type="term" value="F:acyltransferase activity, transferring groups other than amino-acyl groups"/>
    <property type="evidence" value="ECO:0007669"/>
    <property type="project" value="InterPro"/>
</dbReference>
<dbReference type="SUPFAM" id="SSF55729">
    <property type="entry name" value="Acyl-CoA N-acyltransferases (Nat)"/>
    <property type="match status" value="1"/>
</dbReference>
<dbReference type="Gene3D" id="3.40.630.30">
    <property type="match status" value="1"/>
</dbReference>
<reference evidence="2 3" key="1">
    <citation type="submission" date="2016-09" db="EMBL/GenBank/DDBJ databases">
        <title>Bacillus aquimaris SAMM genome sequence reveals colonization and biosurfactant production capacities.</title>
        <authorList>
            <person name="Waghmode S.R."/>
            <person name="Suryavanshi M.V."/>
        </authorList>
    </citation>
    <scope>NUCLEOTIDE SEQUENCE [LARGE SCALE GENOMIC DNA]</scope>
    <source>
        <strain evidence="2 3">SAMM</strain>
    </source>
</reference>
<dbReference type="Proteomes" id="UP000182062">
    <property type="component" value="Unassembled WGS sequence"/>
</dbReference>
<gene>
    <name evidence="2" type="ORF">BHE18_15490</name>
</gene>
<sequence length="160" mass="17998">MDMGTVRLIEYSGKYKEQLSAFHLPEKQLEFTSMPLEKIHNQHISDNTAHVLIVEDEEPVGYFALEDGEKLHKYSENEQARLLTSFSIDSGRQGKGLAKKGLRLLPAFVRDHLPGVDEVVLGVNKRNTAAISLYLKTGFEDEGEEYVGPKGPQHVLHLKV</sequence>
<protein>
    <recommendedName>
        <fullName evidence="1">N-acetyltransferase domain-containing protein</fullName>
    </recommendedName>
</protein>
<dbReference type="InterPro" id="IPR000182">
    <property type="entry name" value="GNAT_dom"/>
</dbReference>
<dbReference type="InterPro" id="IPR016181">
    <property type="entry name" value="Acyl_CoA_acyltransferase"/>
</dbReference>
<organism evidence="2 3">
    <name type="scientific">Rossellomorea aquimaris</name>
    <dbReference type="NCBI Taxonomy" id="189382"/>
    <lineage>
        <taxon>Bacteria</taxon>
        <taxon>Bacillati</taxon>
        <taxon>Bacillota</taxon>
        <taxon>Bacilli</taxon>
        <taxon>Bacillales</taxon>
        <taxon>Bacillaceae</taxon>
        <taxon>Rossellomorea</taxon>
    </lineage>
</organism>
<dbReference type="CDD" id="cd04301">
    <property type="entry name" value="NAT_SF"/>
    <property type="match status" value="1"/>
</dbReference>
<keyword evidence="3" id="KW-1185">Reference proteome</keyword>
<evidence type="ECO:0000259" key="1">
    <source>
        <dbReference type="PROSITE" id="PS51186"/>
    </source>
</evidence>
<dbReference type="AlphaFoldDB" id="A0A1J6W668"/>
<dbReference type="EMBL" id="MINN01000033">
    <property type="protein sequence ID" value="OIU73082.1"/>
    <property type="molecule type" value="Genomic_DNA"/>
</dbReference>
<evidence type="ECO:0000313" key="2">
    <source>
        <dbReference type="EMBL" id="OIU73082.1"/>
    </source>
</evidence>
<accession>A0A1J6W668</accession>
<evidence type="ECO:0000313" key="3">
    <source>
        <dbReference type="Proteomes" id="UP000182062"/>
    </source>
</evidence>
<feature type="domain" description="N-acetyltransferase" evidence="1">
    <location>
        <begin position="6"/>
        <end position="160"/>
    </location>
</feature>
<dbReference type="Pfam" id="PF00583">
    <property type="entry name" value="Acetyltransf_1"/>
    <property type="match status" value="1"/>
</dbReference>